<feature type="compositionally biased region" description="Basic and acidic residues" evidence="6">
    <location>
        <begin position="190"/>
        <end position="207"/>
    </location>
</feature>
<evidence type="ECO:0000256" key="6">
    <source>
        <dbReference type="SAM" id="MobiDB-lite"/>
    </source>
</evidence>
<keyword evidence="3" id="KW-0235">DNA replication</keyword>
<evidence type="ECO:0000313" key="10">
    <source>
        <dbReference type="Proteomes" id="UP000237631"/>
    </source>
</evidence>
<dbReference type="InterPro" id="IPR003959">
    <property type="entry name" value="ATPase_AAA_core"/>
</dbReference>
<dbReference type="GO" id="GO:0006270">
    <property type="term" value="P:DNA replication initiation"/>
    <property type="evidence" value="ECO:0007669"/>
    <property type="project" value="TreeGrafter"/>
</dbReference>
<dbReference type="GO" id="GO:0005664">
    <property type="term" value="C:nuclear origin of replication recognition complex"/>
    <property type="evidence" value="ECO:0007669"/>
    <property type="project" value="TreeGrafter"/>
</dbReference>
<keyword evidence="5" id="KW-0539">Nucleus</keyword>
<comment type="similarity">
    <text evidence="2">Belongs to the ORC4 family.</text>
</comment>
<evidence type="ECO:0000256" key="3">
    <source>
        <dbReference type="ARBA" id="ARBA00022705"/>
    </source>
</evidence>
<feature type="compositionally biased region" description="Low complexity" evidence="6">
    <location>
        <begin position="232"/>
        <end position="246"/>
    </location>
</feature>
<evidence type="ECO:0000256" key="1">
    <source>
        <dbReference type="ARBA" id="ARBA00004123"/>
    </source>
</evidence>
<proteinExistence type="inferred from homology"/>
<dbReference type="EMBL" id="PNEN01001692">
    <property type="protein sequence ID" value="PPJ52489.1"/>
    <property type="molecule type" value="Genomic_DNA"/>
</dbReference>
<accession>A0A2S6BYF8</accession>
<dbReference type="OrthoDB" id="343623at2759"/>
<comment type="caution">
    <text evidence="9">The sequence shown here is derived from an EMBL/GenBank/DDBJ whole genome shotgun (WGS) entry which is preliminary data.</text>
</comment>
<dbReference type="InterPro" id="IPR032705">
    <property type="entry name" value="ORC4_C"/>
</dbReference>
<dbReference type="GO" id="GO:0005524">
    <property type="term" value="F:ATP binding"/>
    <property type="evidence" value="ECO:0007669"/>
    <property type="project" value="InterPro"/>
</dbReference>
<dbReference type="SUPFAM" id="SSF52540">
    <property type="entry name" value="P-loop containing nucleoside triphosphate hydrolases"/>
    <property type="match status" value="1"/>
</dbReference>
<reference evidence="10" key="1">
    <citation type="journal article" date="2017" name="bioRxiv">
        <title>Conservation of a gene cluster reveals novel cercosporin biosynthetic mechanisms and extends production to the genus Colletotrichum.</title>
        <authorList>
            <person name="de Jonge R."/>
            <person name="Ebert M.K."/>
            <person name="Huitt-Roehl C.R."/>
            <person name="Pal P."/>
            <person name="Suttle J.C."/>
            <person name="Spanner R.E."/>
            <person name="Neubauer J.D."/>
            <person name="Jurick W.M.II."/>
            <person name="Stott K.A."/>
            <person name="Secor G.A."/>
            <person name="Thomma B.P.H.J."/>
            <person name="Van de Peer Y."/>
            <person name="Townsend C.A."/>
            <person name="Bolton M.D."/>
        </authorList>
    </citation>
    <scope>NUCLEOTIDE SEQUENCE [LARGE SCALE GENOMIC DNA]</scope>
    <source>
        <strain evidence="10">CBS538.71</strain>
    </source>
</reference>
<dbReference type="Pfam" id="PF14629">
    <property type="entry name" value="ORC4_C"/>
    <property type="match status" value="1"/>
</dbReference>
<evidence type="ECO:0000256" key="5">
    <source>
        <dbReference type="ARBA" id="ARBA00023242"/>
    </source>
</evidence>
<dbReference type="Pfam" id="PF00004">
    <property type="entry name" value="AAA"/>
    <property type="match status" value="1"/>
</dbReference>
<evidence type="ECO:0000259" key="7">
    <source>
        <dbReference type="Pfam" id="PF00004"/>
    </source>
</evidence>
<sequence>MAPRPSKRQKLDDGAHKSSPAPSKTPVTYGRASKSSPAVNGNGVTNPSLDAKSEWFAAKAQAASARNQSRLLAKGRKKEEIDVYDDFEGAHRGGRTYLQRGSADSKKGQQKPALDPLRKQKGVAESPVKASKPADLGFFKKFGKGKKDDGHKETGEYEETAGAGESARKSTTRTANQGKGWITATGPPKKTFEDEMREIQERARQETQDGDSEDELAKQSDTKRASARRPAQKATTVSSTTATASARTKKQTLDRRKEATSRETSLEIPESDEADRVIIDMPSASSAAESEDEVEFESIFPKDRSAQKSALTQKLATPKESTAKPTRTAIASAKAFFHDDHLQCLRNVVLEKATRKRPISLVNLDDEYAKVENVITQTITAGESNSMLLIGARGSGKTMMIDQIIREQSKTHADDFHVVRLNGFIHTDDKIALRDIWRQLGKEMEIDEDEAVSKNYADTMTRLLALLSHPAENGIETEQVTKSVIFVLDEFELFAGHPRQTLLYNLFDIAQSRKAPIAVLGLTTRIDVVESLEKRVKSRFSHRYVHLSLSKSLAAFEQICRKAIAIQPDDLTEEEATILGGPGGSSATLIKNSHKDTSPLSKWNTVLNDFFASEICKNFVERLYYTTKSLAEFLTTLTLAIATLPTTSQTTNTVLEHLSTSISNFAALQAPDSKLSLLPSLGTLQLALLVCAARLTNIYNTELITFPLVYEEYKVLASKAKLQATAAGGIATAKVWGKNVARGAWEGLIDVTLLMQDGSSGAGRVDVGLEELRDSGVDMGGWQKWCKEI</sequence>
<dbReference type="PANTHER" id="PTHR12087">
    <property type="entry name" value="ORIGIN RECOGNITION COMPLEX SUBUNIT 4"/>
    <property type="match status" value="1"/>
</dbReference>
<feature type="region of interest" description="Disordered" evidence="6">
    <location>
        <begin position="1"/>
        <end position="49"/>
    </location>
</feature>
<organism evidence="9 10">
    <name type="scientific">Cercospora berteroae</name>
    <dbReference type="NCBI Taxonomy" id="357750"/>
    <lineage>
        <taxon>Eukaryota</taxon>
        <taxon>Fungi</taxon>
        <taxon>Dikarya</taxon>
        <taxon>Ascomycota</taxon>
        <taxon>Pezizomycotina</taxon>
        <taxon>Dothideomycetes</taxon>
        <taxon>Dothideomycetidae</taxon>
        <taxon>Mycosphaerellales</taxon>
        <taxon>Mycosphaerellaceae</taxon>
        <taxon>Cercospora</taxon>
    </lineage>
</organism>
<dbReference type="PANTHER" id="PTHR12087:SF0">
    <property type="entry name" value="ORIGIN RECOGNITION COMPLEX SUBUNIT 4"/>
    <property type="match status" value="1"/>
</dbReference>
<feature type="domain" description="ATPase AAA-type core" evidence="7">
    <location>
        <begin position="387"/>
        <end position="543"/>
    </location>
</feature>
<protein>
    <submittedName>
        <fullName evidence="9">Uncharacterized protein</fullName>
    </submittedName>
</protein>
<feature type="compositionally biased region" description="Basic and acidic residues" evidence="6">
    <location>
        <begin position="251"/>
        <end position="265"/>
    </location>
</feature>
<keyword evidence="10" id="KW-1185">Reference proteome</keyword>
<gene>
    <name evidence="9" type="ORF">CBER1_10705</name>
</gene>
<evidence type="ECO:0000256" key="2">
    <source>
        <dbReference type="ARBA" id="ARBA00005334"/>
    </source>
</evidence>
<evidence type="ECO:0000256" key="4">
    <source>
        <dbReference type="ARBA" id="ARBA00023125"/>
    </source>
</evidence>
<dbReference type="GO" id="GO:0003688">
    <property type="term" value="F:DNA replication origin binding"/>
    <property type="evidence" value="ECO:0007669"/>
    <property type="project" value="TreeGrafter"/>
</dbReference>
<feature type="region of interest" description="Disordered" evidence="6">
    <location>
        <begin position="63"/>
        <end position="277"/>
    </location>
</feature>
<dbReference type="FunFam" id="3.40.50.300:FF:001597">
    <property type="entry name" value="Origin recognition complex subunit Orc4"/>
    <property type="match status" value="1"/>
</dbReference>
<dbReference type="InterPro" id="IPR027417">
    <property type="entry name" value="P-loop_NTPase"/>
</dbReference>
<feature type="domain" description="Origin recognition complex subunit 4 C-terminal" evidence="8">
    <location>
        <begin position="558"/>
        <end position="763"/>
    </location>
</feature>
<comment type="subcellular location">
    <subcellularLocation>
        <location evidence="1">Nucleus</location>
    </subcellularLocation>
</comment>
<evidence type="ECO:0000259" key="8">
    <source>
        <dbReference type="Pfam" id="PF14629"/>
    </source>
</evidence>
<dbReference type="AlphaFoldDB" id="A0A2S6BYF8"/>
<dbReference type="GO" id="GO:0016887">
    <property type="term" value="F:ATP hydrolysis activity"/>
    <property type="evidence" value="ECO:0007669"/>
    <property type="project" value="InterPro"/>
</dbReference>
<feature type="region of interest" description="Disordered" evidence="6">
    <location>
        <begin position="305"/>
        <end position="326"/>
    </location>
</feature>
<dbReference type="STRING" id="357750.A0A2S6BYF8"/>
<dbReference type="Proteomes" id="UP000237631">
    <property type="component" value="Unassembled WGS sequence"/>
</dbReference>
<feature type="compositionally biased region" description="Polar residues" evidence="6">
    <location>
        <begin position="307"/>
        <end position="325"/>
    </location>
</feature>
<keyword evidence="4" id="KW-0238">DNA-binding</keyword>
<name>A0A2S6BYF8_9PEZI</name>
<dbReference type="Gene3D" id="3.40.50.300">
    <property type="entry name" value="P-loop containing nucleotide triphosphate hydrolases"/>
    <property type="match status" value="1"/>
</dbReference>
<feature type="compositionally biased region" description="Basic and acidic residues" evidence="6">
    <location>
        <begin position="145"/>
        <end position="155"/>
    </location>
</feature>
<feature type="compositionally biased region" description="Polar residues" evidence="6">
    <location>
        <begin position="33"/>
        <end position="48"/>
    </location>
</feature>
<feature type="compositionally biased region" description="Basic and acidic residues" evidence="6">
    <location>
        <begin position="215"/>
        <end position="224"/>
    </location>
</feature>
<dbReference type="InterPro" id="IPR016527">
    <property type="entry name" value="ORC4"/>
</dbReference>
<evidence type="ECO:0000313" key="9">
    <source>
        <dbReference type="EMBL" id="PPJ52489.1"/>
    </source>
</evidence>